<proteinExistence type="predicted"/>
<dbReference type="GO" id="GO:0043023">
    <property type="term" value="F:ribosomal large subunit binding"/>
    <property type="evidence" value="ECO:0007669"/>
    <property type="project" value="InterPro"/>
</dbReference>
<feature type="domain" description="60S ribosomal export protein NMD3 OB-fold" evidence="2">
    <location>
        <begin position="96"/>
        <end position="185"/>
    </location>
</feature>
<accession>A0A060Z4Z3</accession>
<dbReference type="GO" id="GO:0000055">
    <property type="term" value="P:ribosomal large subunit export from nucleus"/>
    <property type="evidence" value="ECO:0007669"/>
    <property type="project" value="TreeGrafter"/>
</dbReference>
<dbReference type="PANTHER" id="PTHR12746">
    <property type="entry name" value="NONSENSE-MEDIATED MRNA DECAY PROTEIN 3"/>
    <property type="match status" value="1"/>
</dbReference>
<dbReference type="PANTHER" id="PTHR12746:SF2">
    <property type="entry name" value="60S RIBOSOMAL EXPORT PROTEIN NMD3"/>
    <property type="match status" value="1"/>
</dbReference>
<evidence type="ECO:0000313" key="4">
    <source>
        <dbReference type="Proteomes" id="UP000193380"/>
    </source>
</evidence>
<dbReference type="EMBL" id="FR943803">
    <property type="protein sequence ID" value="CDQ99153.1"/>
    <property type="molecule type" value="Genomic_DNA"/>
</dbReference>
<dbReference type="GO" id="GO:0005634">
    <property type="term" value="C:nucleus"/>
    <property type="evidence" value="ECO:0007669"/>
    <property type="project" value="TreeGrafter"/>
</dbReference>
<gene>
    <name evidence="3" type="ORF">GSONMT00012044001</name>
</gene>
<reference evidence="3" key="2">
    <citation type="submission" date="2014-03" db="EMBL/GenBank/DDBJ databases">
        <authorList>
            <person name="Genoscope - CEA"/>
        </authorList>
    </citation>
    <scope>NUCLEOTIDE SEQUENCE</scope>
</reference>
<evidence type="ECO:0000259" key="2">
    <source>
        <dbReference type="Pfam" id="PF21192"/>
    </source>
</evidence>
<sequence>MFLISVQRKDIFAPVSTPASGQNNDPCEPNHSTARGSEVQINQFILRVHTSMCKKFWVKIETLDYKHLILFLSVAEVDGGTYWRNPFNSLVSPRQLEEFIVMDTDIIRNQKLGAGAGIRSNKHTLAEVWVQKTSEMDTAQQYHCRTHLGHLLNIGDLVQGFDFANSNVNDEFLNKMNPSHIPDVVRTSTYYCVDTLMYPSKQGSPTGRL</sequence>
<evidence type="ECO:0000256" key="1">
    <source>
        <dbReference type="SAM" id="MobiDB-lite"/>
    </source>
</evidence>
<dbReference type="STRING" id="8022.A0A060Z4Z3"/>
<name>A0A060Z4Z3_ONCMY</name>
<protein>
    <recommendedName>
        <fullName evidence="2">60S ribosomal export protein NMD3 OB-fold domain-containing protein</fullName>
    </recommendedName>
</protein>
<evidence type="ECO:0000313" key="3">
    <source>
        <dbReference type="EMBL" id="CDQ99153.1"/>
    </source>
</evidence>
<dbReference type="PaxDb" id="8022-A0A060Z4Z3"/>
<feature type="region of interest" description="Disordered" evidence="1">
    <location>
        <begin position="15"/>
        <end position="34"/>
    </location>
</feature>
<dbReference type="InterPro" id="IPR039768">
    <property type="entry name" value="Nmd3"/>
</dbReference>
<reference evidence="3" key="1">
    <citation type="journal article" date="2014" name="Nat. Commun.">
        <title>The rainbow trout genome provides novel insights into evolution after whole-genome duplication in vertebrates.</title>
        <authorList>
            <person name="Berthelot C."/>
            <person name="Brunet F."/>
            <person name="Chalopin D."/>
            <person name="Juanchich A."/>
            <person name="Bernard M."/>
            <person name="Noel B."/>
            <person name="Bento P."/>
            <person name="Da Silva C."/>
            <person name="Labadie K."/>
            <person name="Alberti A."/>
            <person name="Aury J.M."/>
            <person name="Louis A."/>
            <person name="Dehais P."/>
            <person name="Bardou P."/>
            <person name="Montfort J."/>
            <person name="Klopp C."/>
            <person name="Cabau C."/>
            <person name="Gaspin C."/>
            <person name="Thorgaard G.H."/>
            <person name="Boussaha M."/>
            <person name="Quillet E."/>
            <person name="Guyomard R."/>
            <person name="Galiana D."/>
            <person name="Bobe J."/>
            <person name="Volff J.N."/>
            <person name="Genet C."/>
            <person name="Wincker P."/>
            <person name="Jaillon O."/>
            <person name="Roest Crollius H."/>
            <person name="Guiguen Y."/>
        </authorList>
    </citation>
    <scope>NUCLEOTIDE SEQUENCE [LARGE SCALE GENOMIC DNA]</scope>
</reference>
<organism evidence="3 4">
    <name type="scientific">Oncorhynchus mykiss</name>
    <name type="common">Rainbow trout</name>
    <name type="synonym">Salmo gairdneri</name>
    <dbReference type="NCBI Taxonomy" id="8022"/>
    <lineage>
        <taxon>Eukaryota</taxon>
        <taxon>Metazoa</taxon>
        <taxon>Chordata</taxon>
        <taxon>Craniata</taxon>
        <taxon>Vertebrata</taxon>
        <taxon>Euteleostomi</taxon>
        <taxon>Actinopterygii</taxon>
        <taxon>Neopterygii</taxon>
        <taxon>Teleostei</taxon>
        <taxon>Protacanthopterygii</taxon>
        <taxon>Salmoniformes</taxon>
        <taxon>Salmonidae</taxon>
        <taxon>Salmoninae</taxon>
        <taxon>Oncorhynchus</taxon>
    </lineage>
</organism>
<feature type="compositionally biased region" description="Polar residues" evidence="1">
    <location>
        <begin position="17"/>
        <end position="34"/>
    </location>
</feature>
<dbReference type="GO" id="GO:0005737">
    <property type="term" value="C:cytoplasm"/>
    <property type="evidence" value="ECO:0007669"/>
    <property type="project" value="TreeGrafter"/>
</dbReference>
<dbReference type="Pfam" id="PF21192">
    <property type="entry name" value="OB_NMD3"/>
    <property type="match status" value="1"/>
</dbReference>
<dbReference type="AlphaFoldDB" id="A0A060Z4Z3"/>
<dbReference type="InterPro" id="IPR048898">
    <property type="entry name" value="OB_NMD3"/>
</dbReference>
<dbReference type="Proteomes" id="UP000193380">
    <property type="component" value="Unassembled WGS sequence"/>
</dbReference>